<dbReference type="GO" id="GO:0005634">
    <property type="term" value="C:nucleus"/>
    <property type="evidence" value="ECO:0007669"/>
    <property type="project" value="UniProtKB-SubCell"/>
</dbReference>
<evidence type="ECO:0000256" key="4">
    <source>
        <dbReference type="ARBA" id="ARBA00023125"/>
    </source>
</evidence>
<evidence type="ECO:0000256" key="1">
    <source>
        <dbReference type="ARBA" id="ARBA00004123"/>
    </source>
</evidence>
<dbReference type="InterPro" id="IPR001356">
    <property type="entry name" value="HD"/>
</dbReference>
<sequence length="970" mass="101801">MASFPAPEPGSPQPSEESPLSAEEGLLDPGEQTPSSPGPLGFSPEQVSCVCEALLQAGDGQRLAGFLRSLPADGPGGEALLRARALVAFEAGDYPSLYQIVQSRPFPAEHHGFLQDLYLRARYREAEVARGRPLGAVDKYRLRKKFPLPSTIWDGEETVYCFKERARRALRERYRRDRYPAPDEKRRLARETGLSLTQVSNWFKNRRQRDRTGTGKSESDGNHSTEDESSQGPEDMEVGGSTGQDGAPLPDNFFLAANTSCSTASSILLNGNFITTSPQPIIVNGGSVIQTPNGVIINGLALGDGQSITLSPVGTNPPILFNGATVLGGTRPQLKQESGLPQDTLSTVLLNTSSSTNLQQLQCRADIKVEHGEDSLPSLVFARNGPIALQVPQTSQAGPAEVKSEGCQTTTSQVLHQSETGQSSHQILSVTQLHQTQPLTSDPKTSHVPQLLSAPQVVPSGDTATVAQVASMAQVIQAQPMVSDSQIIPISAVVSNTQSGQLAHTFQPSQAGITQPVSPSIQTAPFPYVLQGSALVSFPAANHLTSSVETMPATSIPAVVTIPSEVGTSPPLLPLSQASLTPQVVPLSQPGQGTHMLSPSQMVPLSPVVTPSQVYSVPQMATSAQPLLPIPQMPQGSPLVSLPSLPQVVPSSQMLTFQQGTGSFQILTNNSPVKLNQAGSPPFVNSPLNQGNIHLINTSMGMAAVQLPAAATGNYLLSSPVTGNTILALQQGKLLFTATFPASMLMPSPVSGGMALPIKQEALESNGQIMVPVTTVNAGSTAGASVLPCSIVSSGVSSMPSPSSGVVVAPAPMNSDGPLSDAMNQPAVAFEADQSGSTADPIHNNINTSMGTLTQSSFLSNGPLEGMVLPSFSPQQLVWSGSLCGQNTTGIQVQGVESSSLFEMEKGAVQMLDGMENSNLLRLADGESLMLPGCGESHQHLSGEDSDEMTREGKVLTQLQSVPVEDPLDM</sequence>
<keyword evidence="4 7" id="KW-0238">DNA-binding</keyword>
<dbReference type="PANTHER" id="PTHR10390">
    <property type="entry name" value="HOMEOBOX PROTEIN SIX"/>
    <property type="match status" value="1"/>
</dbReference>
<feature type="region of interest" description="Disordered" evidence="9">
    <location>
        <begin position="933"/>
        <end position="970"/>
    </location>
</feature>
<dbReference type="GO" id="GO:0005667">
    <property type="term" value="C:transcription regulator complex"/>
    <property type="evidence" value="ECO:0007669"/>
    <property type="project" value="TreeGrafter"/>
</dbReference>
<proteinExistence type="inferred from homology"/>
<dbReference type="AlphaFoldDB" id="A0AAV7MXF8"/>
<organism evidence="11 12">
    <name type="scientific">Pleurodeles waltl</name>
    <name type="common">Iberian ribbed newt</name>
    <dbReference type="NCBI Taxonomy" id="8319"/>
    <lineage>
        <taxon>Eukaryota</taxon>
        <taxon>Metazoa</taxon>
        <taxon>Chordata</taxon>
        <taxon>Craniata</taxon>
        <taxon>Vertebrata</taxon>
        <taxon>Euteleostomi</taxon>
        <taxon>Amphibia</taxon>
        <taxon>Batrachia</taxon>
        <taxon>Caudata</taxon>
        <taxon>Salamandroidea</taxon>
        <taxon>Salamandridae</taxon>
        <taxon>Pleurodelinae</taxon>
        <taxon>Pleurodeles</taxon>
    </lineage>
</organism>
<keyword evidence="3" id="KW-0217">Developmental protein</keyword>
<keyword evidence="12" id="KW-1185">Reference proteome</keyword>
<reference evidence="11" key="1">
    <citation type="journal article" date="2022" name="bioRxiv">
        <title>Sequencing and chromosome-scale assembly of the giantPleurodeles waltlgenome.</title>
        <authorList>
            <person name="Brown T."/>
            <person name="Elewa A."/>
            <person name="Iarovenko S."/>
            <person name="Subramanian E."/>
            <person name="Araus A.J."/>
            <person name="Petzold A."/>
            <person name="Susuki M."/>
            <person name="Suzuki K.-i.T."/>
            <person name="Hayashi T."/>
            <person name="Toyoda A."/>
            <person name="Oliveira C."/>
            <person name="Osipova E."/>
            <person name="Leigh N.D."/>
            <person name="Simon A."/>
            <person name="Yun M.H."/>
        </authorList>
    </citation>
    <scope>NUCLEOTIDE SEQUENCE</scope>
    <source>
        <strain evidence="11">20211129_DDA</strain>
        <tissue evidence="11">Liver</tissue>
    </source>
</reference>
<evidence type="ECO:0000256" key="3">
    <source>
        <dbReference type="ARBA" id="ARBA00022473"/>
    </source>
</evidence>
<comment type="subcellular location">
    <subcellularLocation>
        <location evidence="1 7 8">Nucleus</location>
    </subcellularLocation>
</comment>
<dbReference type="PANTHER" id="PTHR10390:SF44">
    <property type="entry name" value="SIX HOMEOBOX 4"/>
    <property type="match status" value="1"/>
</dbReference>
<feature type="DNA-binding region" description="Homeobox" evidence="7">
    <location>
        <begin position="164"/>
        <end position="214"/>
    </location>
</feature>
<name>A0AAV7MXF8_PLEWA</name>
<feature type="compositionally biased region" description="Basic and acidic residues" evidence="9">
    <location>
        <begin position="937"/>
        <end position="954"/>
    </location>
</feature>
<evidence type="ECO:0000256" key="2">
    <source>
        <dbReference type="ARBA" id="ARBA00008161"/>
    </source>
</evidence>
<feature type="compositionally biased region" description="Pro residues" evidence="9">
    <location>
        <begin position="1"/>
        <end position="12"/>
    </location>
</feature>
<evidence type="ECO:0000256" key="6">
    <source>
        <dbReference type="ARBA" id="ARBA00023242"/>
    </source>
</evidence>
<feature type="region of interest" description="Disordered" evidence="9">
    <location>
        <begin position="200"/>
        <end position="251"/>
    </location>
</feature>
<evidence type="ECO:0000313" key="12">
    <source>
        <dbReference type="Proteomes" id="UP001066276"/>
    </source>
</evidence>
<evidence type="ECO:0000256" key="9">
    <source>
        <dbReference type="SAM" id="MobiDB-lite"/>
    </source>
</evidence>
<comment type="similarity">
    <text evidence="2">Belongs to the SIX/Sine oculis homeobox family.</text>
</comment>
<dbReference type="PROSITE" id="PS00027">
    <property type="entry name" value="HOMEOBOX_1"/>
    <property type="match status" value="1"/>
</dbReference>
<evidence type="ECO:0000256" key="8">
    <source>
        <dbReference type="RuleBase" id="RU000682"/>
    </source>
</evidence>
<evidence type="ECO:0000256" key="7">
    <source>
        <dbReference type="PROSITE-ProRule" id="PRU00108"/>
    </source>
</evidence>
<dbReference type="Proteomes" id="UP001066276">
    <property type="component" value="Chromosome 9"/>
</dbReference>
<accession>A0AAV7MXF8</accession>
<dbReference type="Gene3D" id="1.10.10.60">
    <property type="entry name" value="Homeodomain-like"/>
    <property type="match status" value="1"/>
</dbReference>
<dbReference type="InterPro" id="IPR017970">
    <property type="entry name" value="Homeobox_CS"/>
</dbReference>
<dbReference type="GO" id="GO:0000981">
    <property type="term" value="F:DNA-binding transcription factor activity, RNA polymerase II-specific"/>
    <property type="evidence" value="ECO:0007669"/>
    <property type="project" value="InterPro"/>
</dbReference>
<dbReference type="InterPro" id="IPR031701">
    <property type="entry name" value="SIX1_SD"/>
</dbReference>
<feature type="domain" description="Homeobox" evidence="10">
    <location>
        <begin position="162"/>
        <end position="213"/>
    </location>
</feature>
<feature type="region of interest" description="Disordered" evidence="9">
    <location>
        <begin position="1"/>
        <end position="41"/>
    </location>
</feature>
<dbReference type="PROSITE" id="PS50071">
    <property type="entry name" value="HOMEOBOX_2"/>
    <property type="match status" value="1"/>
</dbReference>
<evidence type="ECO:0000259" key="10">
    <source>
        <dbReference type="PROSITE" id="PS50071"/>
    </source>
</evidence>
<dbReference type="InterPro" id="IPR009057">
    <property type="entry name" value="Homeodomain-like_sf"/>
</dbReference>
<dbReference type="SMART" id="SM00389">
    <property type="entry name" value="HOX"/>
    <property type="match status" value="1"/>
</dbReference>
<dbReference type="Pfam" id="PF00046">
    <property type="entry name" value="Homeodomain"/>
    <property type="match status" value="1"/>
</dbReference>
<feature type="compositionally biased region" description="Low complexity" evidence="9">
    <location>
        <begin position="13"/>
        <end position="24"/>
    </location>
</feature>
<dbReference type="Pfam" id="PF16878">
    <property type="entry name" value="SIX1_SD"/>
    <property type="match status" value="1"/>
</dbReference>
<comment type="caution">
    <text evidence="11">The sequence shown here is derived from an EMBL/GenBank/DDBJ whole genome shotgun (WGS) entry which is preliminary data.</text>
</comment>
<dbReference type="EMBL" id="JANPWB010000013">
    <property type="protein sequence ID" value="KAJ1107027.1"/>
    <property type="molecule type" value="Genomic_DNA"/>
</dbReference>
<evidence type="ECO:0000313" key="11">
    <source>
        <dbReference type="EMBL" id="KAJ1107027.1"/>
    </source>
</evidence>
<dbReference type="CDD" id="cd00086">
    <property type="entry name" value="homeodomain"/>
    <property type="match status" value="1"/>
</dbReference>
<dbReference type="SUPFAM" id="SSF46689">
    <property type="entry name" value="Homeodomain-like"/>
    <property type="match status" value="1"/>
</dbReference>
<dbReference type="FunFam" id="1.10.10.60:FF:000046">
    <property type="entry name" value="SIX homeobox 3"/>
    <property type="match status" value="1"/>
</dbReference>
<gene>
    <name evidence="11" type="ORF">NDU88_004424</name>
</gene>
<keyword evidence="5 7" id="KW-0371">Homeobox</keyword>
<protein>
    <recommendedName>
        <fullName evidence="10">Homeobox domain-containing protein</fullName>
    </recommendedName>
</protein>
<keyword evidence="6 7" id="KW-0539">Nucleus</keyword>
<dbReference type="GO" id="GO:0000978">
    <property type="term" value="F:RNA polymerase II cis-regulatory region sequence-specific DNA binding"/>
    <property type="evidence" value="ECO:0007669"/>
    <property type="project" value="TreeGrafter"/>
</dbReference>
<feature type="compositionally biased region" description="Basic and acidic residues" evidence="9">
    <location>
        <begin position="210"/>
        <end position="226"/>
    </location>
</feature>
<evidence type="ECO:0000256" key="5">
    <source>
        <dbReference type="ARBA" id="ARBA00023155"/>
    </source>
</evidence>